<dbReference type="SUPFAM" id="SSF88713">
    <property type="entry name" value="Glycoside hydrolase/deacetylase"/>
    <property type="match status" value="1"/>
</dbReference>
<organism evidence="6">
    <name type="scientific">Clostridium symbiosum</name>
    <name type="common">Bacteroides symbiosus</name>
    <dbReference type="NCBI Taxonomy" id="1512"/>
    <lineage>
        <taxon>Bacteria</taxon>
        <taxon>Bacillati</taxon>
        <taxon>Bacillota</taxon>
        <taxon>Clostridia</taxon>
        <taxon>Lachnospirales</taxon>
        <taxon>Lachnospiraceae</taxon>
        <taxon>Otoolea</taxon>
    </lineage>
</organism>
<sequence>MRRKTGRIRKIALLMLTTGCIVAAASAAYAGAPSSGPASDNRTVEERQMSEEGQAKQESMPPAGEIQESTQAGEGAVLAVTQGETRQTPEVQQNPETRQTPEAQPVPETQAALDTQAAQETRAAAGLAEEIQKEAEAAGLVWSGGRYIDPSKPMIALTFDDGPYAPVGNRIMDSLEKYNGRATFFVVGNRVAEYQTEIKRMHDNGHEIANHTYGHKYLNKLGADEIRSQVELCNQAVAAVTGESPRLVRLPGGNKNDTVLGNVNYPMIMWNIDTLDWKTKNADKTVQAVIGKVKDGDIVLMHELYTASGDAAVRIIPTLTEQGFQLVTVSELIRFRGGVKNGGVYYSFRPR</sequence>
<proteinExistence type="predicted"/>
<feature type="region of interest" description="Disordered" evidence="3">
    <location>
        <begin position="84"/>
        <end position="123"/>
    </location>
</feature>
<feature type="signal peptide" evidence="4">
    <location>
        <begin position="1"/>
        <end position="30"/>
    </location>
</feature>
<name>A0A6N2Z6H9_CLOSY</name>
<evidence type="ECO:0000313" key="6">
    <source>
        <dbReference type="EMBL" id="VYT74979.1"/>
    </source>
</evidence>
<dbReference type="PROSITE" id="PS51677">
    <property type="entry name" value="NODB"/>
    <property type="match status" value="1"/>
</dbReference>
<reference evidence="6" key="1">
    <citation type="submission" date="2019-11" db="EMBL/GenBank/DDBJ databases">
        <authorList>
            <person name="Feng L."/>
        </authorList>
    </citation>
    <scope>NUCLEOTIDE SEQUENCE</scope>
    <source>
        <strain evidence="6">CsymbiosumLFYP84</strain>
    </source>
</reference>
<dbReference type="RefSeq" id="WP_021641590.1">
    <property type="nucleotide sequence ID" value="NZ_CACRUA010000006.1"/>
</dbReference>
<dbReference type="GO" id="GO:0016810">
    <property type="term" value="F:hydrolase activity, acting on carbon-nitrogen (but not peptide) bonds"/>
    <property type="evidence" value="ECO:0007669"/>
    <property type="project" value="InterPro"/>
</dbReference>
<dbReference type="InterPro" id="IPR050248">
    <property type="entry name" value="Polysacc_deacetylase_ArnD"/>
</dbReference>
<gene>
    <name evidence="6" type="primary">pdaC_1</name>
    <name evidence="6" type="ORF">CSLFYP84_00483</name>
</gene>
<evidence type="ECO:0000256" key="3">
    <source>
        <dbReference type="SAM" id="MobiDB-lite"/>
    </source>
</evidence>
<dbReference type="Pfam" id="PF01522">
    <property type="entry name" value="Polysacc_deac_1"/>
    <property type="match status" value="1"/>
</dbReference>
<dbReference type="GO" id="GO:0016020">
    <property type="term" value="C:membrane"/>
    <property type="evidence" value="ECO:0007669"/>
    <property type="project" value="TreeGrafter"/>
</dbReference>
<evidence type="ECO:0000256" key="1">
    <source>
        <dbReference type="ARBA" id="ARBA00022723"/>
    </source>
</evidence>
<dbReference type="InterPro" id="IPR002509">
    <property type="entry name" value="NODB_dom"/>
</dbReference>
<dbReference type="InterPro" id="IPR011330">
    <property type="entry name" value="Glyco_hydro/deAcase_b/a-brl"/>
</dbReference>
<dbReference type="PANTHER" id="PTHR10587">
    <property type="entry name" value="GLYCOSYL TRANSFERASE-RELATED"/>
    <property type="match status" value="1"/>
</dbReference>
<feature type="compositionally biased region" description="Basic and acidic residues" evidence="3">
    <location>
        <begin position="42"/>
        <end position="55"/>
    </location>
</feature>
<feature type="chain" id="PRO_5039101564" evidence="4">
    <location>
        <begin position="31"/>
        <end position="351"/>
    </location>
</feature>
<keyword evidence="2 6" id="KW-0378">Hydrolase</keyword>
<feature type="region of interest" description="Disordered" evidence="3">
    <location>
        <begin position="30"/>
        <end position="72"/>
    </location>
</feature>
<evidence type="ECO:0000259" key="5">
    <source>
        <dbReference type="PROSITE" id="PS51677"/>
    </source>
</evidence>
<evidence type="ECO:0000256" key="2">
    <source>
        <dbReference type="ARBA" id="ARBA00022801"/>
    </source>
</evidence>
<keyword evidence="1" id="KW-0479">Metal-binding</keyword>
<dbReference type="Gene3D" id="3.20.20.370">
    <property type="entry name" value="Glycoside hydrolase/deacetylase"/>
    <property type="match status" value="1"/>
</dbReference>
<accession>A0A6N2Z6H9</accession>
<dbReference type="EMBL" id="CACRUA010000006">
    <property type="protein sequence ID" value="VYT74979.1"/>
    <property type="molecule type" value="Genomic_DNA"/>
</dbReference>
<dbReference type="CDD" id="cd10954">
    <property type="entry name" value="CE4_CtAXE_like"/>
    <property type="match status" value="1"/>
</dbReference>
<feature type="compositionally biased region" description="Low complexity" evidence="3">
    <location>
        <begin position="30"/>
        <end position="39"/>
    </location>
</feature>
<keyword evidence="4" id="KW-0732">Signal</keyword>
<dbReference type="AlphaFoldDB" id="A0A6N2Z6H9"/>
<dbReference type="EC" id="3.5.1.-" evidence="6"/>
<feature type="domain" description="NodB homology" evidence="5">
    <location>
        <begin position="153"/>
        <end position="327"/>
    </location>
</feature>
<protein>
    <submittedName>
        <fullName evidence="6">Peptidoglycan-N-acetylmuramic acid deacetylase PdaC</fullName>
        <ecNumber evidence="6">3.5.1.-</ecNumber>
    </submittedName>
</protein>
<evidence type="ECO:0000256" key="4">
    <source>
        <dbReference type="SAM" id="SignalP"/>
    </source>
</evidence>
<feature type="compositionally biased region" description="Polar residues" evidence="3">
    <location>
        <begin position="84"/>
        <end position="102"/>
    </location>
</feature>
<dbReference type="PANTHER" id="PTHR10587:SF133">
    <property type="entry name" value="CHITIN DEACETYLASE 1-RELATED"/>
    <property type="match status" value="1"/>
</dbReference>
<dbReference type="GO" id="GO:0005975">
    <property type="term" value="P:carbohydrate metabolic process"/>
    <property type="evidence" value="ECO:0007669"/>
    <property type="project" value="InterPro"/>
</dbReference>
<dbReference type="GO" id="GO:0046872">
    <property type="term" value="F:metal ion binding"/>
    <property type="evidence" value="ECO:0007669"/>
    <property type="project" value="UniProtKB-KW"/>
</dbReference>